<sequence>MATALIATFHDHLPYTTFARSSTFPRPATKPRVRPYVTEFHSTNPKSHTPGEPSRQNLEPKTAVSTDKLATPNNSQPITMASKREVELKECPTCKRKLDNEATDEKPAKVARKNNTVDIDADIEDTLNQLPPLPSPPLKPHALFKHCMPPEAPVYRDYSVFLAGSIEMGKAVQWQKQMATCLSDLPITVNNPRRGHWDPNVSKEAKDADFRHQVEWELAALEKADVICFFFDATTISPVTMMELGLWAKSKKVVVCCDKRFWRAGNIHIVCERYGVPFVEKFEDLVPAIKDMLEQKGMQLDKNGDLVK</sequence>
<dbReference type="Proteomes" id="UP001153331">
    <property type="component" value="Unassembled WGS sequence"/>
</dbReference>
<reference evidence="1" key="1">
    <citation type="submission" date="2022-11" db="EMBL/GenBank/DDBJ databases">
        <title>Genome Sequence of Boeremia exigua.</title>
        <authorList>
            <person name="Buettner E."/>
        </authorList>
    </citation>
    <scope>NUCLEOTIDE SEQUENCE</scope>
    <source>
        <strain evidence="1">CU02</strain>
    </source>
</reference>
<proteinExistence type="predicted"/>
<evidence type="ECO:0000313" key="1">
    <source>
        <dbReference type="EMBL" id="KAJ8108952.1"/>
    </source>
</evidence>
<comment type="caution">
    <text evidence="1">The sequence shown here is derived from an EMBL/GenBank/DDBJ whole genome shotgun (WGS) entry which is preliminary data.</text>
</comment>
<keyword evidence="2" id="KW-1185">Reference proteome</keyword>
<dbReference type="EMBL" id="JAPHNI010000675">
    <property type="protein sequence ID" value="KAJ8108952.1"/>
    <property type="molecule type" value="Genomic_DNA"/>
</dbReference>
<protein>
    <submittedName>
        <fullName evidence="1">Uncharacterized protein</fullName>
    </submittedName>
</protein>
<name>A0ACC2I0S1_9PLEO</name>
<accession>A0ACC2I0S1</accession>
<evidence type="ECO:0000313" key="2">
    <source>
        <dbReference type="Proteomes" id="UP001153331"/>
    </source>
</evidence>
<gene>
    <name evidence="1" type="ORF">OPT61_g7811</name>
</gene>
<organism evidence="1 2">
    <name type="scientific">Boeremia exigua</name>
    <dbReference type="NCBI Taxonomy" id="749465"/>
    <lineage>
        <taxon>Eukaryota</taxon>
        <taxon>Fungi</taxon>
        <taxon>Dikarya</taxon>
        <taxon>Ascomycota</taxon>
        <taxon>Pezizomycotina</taxon>
        <taxon>Dothideomycetes</taxon>
        <taxon>Pleosporomycetidae</taxon>
        <taxon>Pleosporales</taxon>
        <taxon>Pleosporineae</taxon>
        <taxon>Didymellaceae</taxon>
        <taxon>Boeremia</taxon>
    </lineage>
</organism>